<feature type="compositionally biased region" description="Polar residues" evidence="7">
    <location>
        <begin position="228"/>
        <end position="245"/>
    </location>
</feature>
<keyword evidence="4" id="KW-0479">Metal-binding</keyword>
<evidence type="ECO:0000256" key="7">
    <source>
        <dbReference type="SAM" id="MobiDB-lite"/>
    </source>
</evidence>
<organism evidence="9 10">
    <name type="scientific">Rhipicephalus sanguineus</name>
    <name type="common">Brown dog tick</name>
    <name type="synonym">Ixodes sanguineus</name>
    <dbReference type="NCBI Taxonomy" id="34632"/>
    <lineage>
        <taxon>Eukaryota</taxon>
        <taxon>Metazoa</taxon>
        <taxon>Ecdysozoa</taxon>
        <taxon>Arthropoda</taxon>
        <taxon>Chelicerata</taxon>
        <taxon>Arachnida</taxon>
        <taxon>Acari</taxon>
        <taxon>Parasitiformes</taxon>
        <taxon>Ixodida</taxon>
        <taxon>Ixodoidea</taxon>
        <taxon>Ixodidae</taxon>
        <taxon>Rhipicephalinae</taxon>
        <taxon>Rhipicephalus</taxon>
        <taxon>Rhipicephalus</taxon>
    </lineage>
</organism>
<dbReference type="EMBL" id="JABSTV010001252">
    <property type="protein sequence ID" value="KAH7948439.1"/>
    <property type="molecule type" value="Genomic_DNA"/>
</dbReference>
<comment type="similarity">
    <text evidence="6">Belongs to the globin family.</text>
</comment>
<keyword evidence="2 6" id="KW-0349">Heme</keyword>
<evidence type="ECO:0000313" key="9">
    <source>
        <dbReference type="EMBL" id="KAH7948439.1"/>
    </source>
</evidence>
<dbReference type="PROSITE" id="PS01033">
    <property type="entry name" value="GLOBIN"/>
    <property type="match status" value="1"/>
</dbReference>
<feature type="domain" description="Globin" evidence="8">
    <location>
        <begin position="15"/>
        <end position="163"/>
    </location>
</feature>
<feature type="region of interest" description="Disordered" evidence="7">
    <location>
        <begin position="205"/>
        <end position="255"/>
    </location>
</feature>
<name>A0A9D4PPI8_RHISA</name>
<dbReference type="VEuPathDB" id="VectorBase:RSAN_049297"/>
<evidence type="ECO:0000313" key="10">
    <source>
        <dbReference type="Proteomes" id="UP000821837"/>
    </source>
</evidence>
<dbReference type="Gene3D" id="1.10.490.10">
    <property type="entry name" value="Globins"/>
    <property type="match status" value="1"/>
</dbReference>
<evidence type="ECO:0000256" key="4">
    <source>
        <dbReference type="ARBA" id="ARBA00022723"/>
    </source>
</evidence>
<dbReference type="CDD" id="cd01040">
    <property type="entry name" value="Mb-like"/>
    <property type="match status" value="1"/>
</dbReference>
<dbReference type="GO" id="GO:0005344">
    <property type="term" value="F:oxygen carrier activity"/>
    <property type="evidence" value="ECO:0007669"/>
    <property type="project" value="UniProtKB-KW"/>
</dbReference>
<evidence type="ECO:0000256" key="3">
    <source>
        <dbReference type="ARBA" id="ARBA00022621"/>
    </source>
</evidence>
<dbReference type="GO" id="GO:0020037">
    <property type="term" value="F:heme binding"/>
    <property type="evidence" value="ECO:0007669"/>
    <property type="project" value="InterPro"/>
</dbReference>
<dbReference type="InterPro" id="IPR044399">
    <property type="entry name" value="Mb-like_M"/>
</dbReference>
<feature type="region of interest" description="Disordered" evidence="7">
    <location>
        <begin position="165"/>
        <end position="185"/>
    </location>
</feature>
<evidence type="ECO:0000256" key="6">
    <source>
        <dbReference type="RuleBase" id="RU000356"/>
    </source>
</evidence>
<dbReference type="SUPFAM" id="SSF46458">
    <property type="entry name" value="Globin-like"/>
    <property type="match status" value="1"/>
</dbReference>
<dbReference type="InterPro" id="IPR009050">
    <property type="entry name" value="Globin-like_sf"/>
</dbReference>
<accession>A0A9D4PPI8</accession>
<evidence type="ECO:0000256" key="1">
    <source>
        <dbReference type="ARBA" id="ARBA00022448"/>
    </source>
</evidence>
<reference evidence="9" key="1">
    <citation type="journal article" date="2020" name="Cell">
        <title>Large-Scale Comparative Analyses of Tick Genomes Elucidate Their Genetic Diversity and Vector Capacities.</title>
        <authorList>
            <consortium name="Tick Genome and Microbiome Consortium (TIGMIC)"/>
            <person name="Jia N."/>
            <person name="Wang J."/>
            <person name="Shi W."/>
            <person name="Du L."/>
            <person name="Sun Y."/>
            <person name="Zhan W."/>
            <person name="Jiang J.F."/>
            <person name="Wang Q."/>
            <person name="Zhang B."/>
            <person name="Ji P."/>
            <person name="Bell-Sakyi L."/>
            <person name="Cui X.M."/>
            <person name="Yuan T.T."/>
            <person name="Jiang B.G."/>
            <person name="Yang W.F."/>
            <person name="Lam T.T."/>
            <person name="Chang Q.C."/>
            <person name="Ding S.J."/>
            <person name="Wang X.J."/>
            <person name="Zhu J.G."/>
            <person name="Ruan X.D."/>
            <person name="Zhao L."/>
            <person name="Wei J.T."/>
            <person name="Ye R.Z."/>
            <person name="Que T.C."/>
            <person name="Du C.H."/>
            <person name="Zhou Y.H."/>
            <person name="Cheng J.X."/>
            <person name="Dai P.F."/>
            <person name="Guo W.B."/>
            <person name="Han X.H."/>
            <person name="Huang E.J."/>
            <person name="Li L.F."/>
            <person name="Wei W."/>
            <person name="Gao Y.C."/>
            <person name="Liu J.Z."/>
            <person name="Shao H.Z."/>
            <person name="Wang X."/>
            <person name="Wang C.C."/>
            <person name="Yang T.C."/>
            <person name="Huo Q.B."/>
            <person name="Li W."/>
            <person name="Chen H.Y."/>
            <person name="Chen S.E."/>
            <person name="Zhou L.G."/>
            <person name="Ni X.B."/>
            <person name="Tian J.H."/>
            <person name="Sheng Y."/>
            <person name="Liu T."/>
            <person name="Pan Y.S."/>
            <person name="Xia L.Y."/>
            <person name="Li J."/>
            <person name="Zhao F."/>
            <person name="Cao W.C."/>
        </authorList>
    </citation>
    <scope>NUCLEOTIDE SEQUENCE</scope>
    <source>
        <strain evidence="9">Rsan-2018</strain>
    </source>
</reference>
<feature type="compositionally biased region" description="Polar residues" evidence="7">
    <location>
        <begin position="205"/>
        <end position="220"/>
    </location>
</feature>
<dbReference type="PANTHER" id="PTHR47217">
    <property type="entry name" value="GLOBIN-LIKE PROTEIN"/>
    <property type="match status" value="1"/>
</dbReference>
<evidence type="ECO:0000256" key="2">
    <source>
        <dbReference type="ARBA" id="ARBA00022617"/>
    </source>
</evidence>
<keyword evidence="3 6" id="KW-0561">Oxygen transport</keyword>
<dbReference type="PANTHER" id="PTHR47217:SF1">
    <property type="entry name" value="GLOBIN-LIKE PROTEIN"/>
    <property type="match status" value="1"/>
</dbReference>
<dbReference type="GO" id="GO:0046872">
    <property type="term" value="F:metal ion binding"/>
    <property type="evidence" value="ECO:0007669"/>
    <property type="project" value="UniProtKB-KW"/>
</dbReference>
<dbReference type="InterPro" id="IPR000971">
    <property type="entry name" value="Globin"/>
</dbReference>
<comment type="caution">
    <text evidence="9">The sequence shown here is derived from an EMBL/GenBank/DDBJ whole genome shotgun (WGS) entry which is preliminary data.</text>
</comment>
<reference evidence="9" key="2">
    <citation type="submission" date="2021-09" db="EMBL/GenBank/DDBJ databases">
        <authorList>
            <person name="Jia N."/>
            <person name="Wang J."/>
            <person name="Shi W."/>
            <person name="Du L."/>
            <person name="Sun Y."/>
            <person name="Zhan W."/>
            <person name="Jiang J."/>
            <person name="Wang Q."/>
            <person name="Zhang B."/>
            <person name="Ji P."/>
            <person name="Sakyi L.B."/>
            <person name="Cui X."/>
            <person name="Yuan T."/>
            <person name="Jiang B."/>
            <person name="Yang W."/>
            <person name="Lam T.T.-Y."/>
            <person name="Chang Q."/>
            <person name="Ding S."/>
            <person name="Wang X."/>
            <person name="Zhu J."/>
            <person name="Ruan X."/>
            <person name="Zhao L."/>
            <person name="Wei J."/>
            <person name="Que T."/>
            <person name="Du C."/>
            <person name="Cheng J."/>
            <person name="Dai P."/>
            <person name="Han X."/>
            <person name="Huang E."/>
            <person name="Gao Y."/>
            <person name="Liu J."/>
            <person name="Shao H."/>
            <person name="Ye R."/>
            <person name="Li L."/>
            <person name="Wei W."/>
            <person name="Wang X."/>
            <person name="Wang C."/>
            <person name="Huo Q."/>
            <person name="Li W."/>
            <person name="Guo W."/>
            <person name="Chen H."/>
            <person name="Chen S."/>
            <person name="Zhou L."/>
            <person name="Zhou L."/>
            <person name="Ni X."/>
            <person name="Tian J."/>
            <person name="Zhou Y."/>
            <person name="Sheng Y."/>
            <person name="Liu T."/>
            <person name="Pan Y."/>
            <person name="Xia L."/>
            <person name="Li J."/>
            <person name="Zhao F."/>
            <person name="Cao W."/>
        </authorList>
    </citation>
    <scope>NUCLEOTIDE SEQUENCE</scope>
    <source>
        <strain evidence="9">Rsan-2018</strain>
        <tissue evidence="9">Larvae</tissue>
    </source>
</reference>
<keyword evidence="5" id="KW-0408">Iron</keyword>
<dbReference type="Proteomes" id="UP000821837">
    <property type="component" value="Chromosome 6"/>
</dbReference>
<evidence type="ECO:0000256" key="5">
    <source>
        <dbReference type="ARBA" id="ARBA00023004"/>
    </source>
</evidence>
<protein>
    <recommendedName>
        <fullName evidence="8">Globin domain-containing protein</fullName>
    </recommendedName>
</protein>
<dbReference type="Pfam" id="PF00042">
    <property type="entry name" value="Globin"/>
    <property type="match status" value="1"/>
</dbReference>
<evidence type="ECO:0000259" key="8">
    <source>
        <dbReference type="PROSITE" id="PS01033"/>
    </source>
</evidence>
<dbReference type="AlphaFoldDB" id="A0A9D4PPI8"/>
<gene>
    <name evidence="9" type="ORF">HPB52_022703</name>
</gene>
<keyword evidence="1 6" id="KW-0813">Transport</keyword>
<proteinExistence type="inferred from homology"/>
<sequence>MGNSLRKATTSGSANLTNRERKYVRQTWQAFCQANQDYGVLIFVEFFQRYPSYLPLFPPFGDLPLKDLVCNHRFRAHGYAVGHQIAAVIDTLEDLDVMTELVRKTGVNHAAKPGLKPEHFEHLLHVILETMQTRCPEQFTQDVIAAWIKLFDVVMAVTKPEFSADTAPEATGSKEGVTDDTLRNTGGCSSSTFSQLCTAPSSKRTSSLSEFTAAPSSVSLPTVPLGVRQQSLREPARSESQSTDAESAVDLRSRP</sequence>
<dbReference type="GO" id="GO:0019825">
    <property type="term" value="F:oxygen binding"/>
    <property type="evidence" value="ECO:0007669"/>
    <property type="project" value="InterPro"/>
</dbReference>
<keyword evidence="10" id="KW-1185">Reference proteome</keyword>
<dbReference type="InterPro" id="IPR012292">
    <property type="entry name" value="Globin/Proto"/>
</dbReference>